<dbReference type="InterPro" id="IPR044259">
    <property type="entry name" value="CYP37-like"/>
</dbReference>
<protein>
    <submittedName>
        <fullName evidence="3">Variant 2</fullName>
    </submittedName>
</protein>
<dbReference type="InterPro" id="IPR048563">
    <property type="entry name" value="CYP38_PsbQ-like"/>
</dbReference>
<organism evidence="3 4">
    <name type="scientific">Pisum sativum</name>
    <name type="common">Garden pea</name>
    <name type="synonym">Lathyrus oleraceus</name>
    <dbReference type="NCBI Taxonomy" id="3888"/>
    <lineage>
        <taxon>Eukaryota</taxon>
        <taxon>Viridiplantae</taxon>
        <taxon>Streptophyta</taxon>
        <taxon>Embryophyta</taxon>
        <taxon>Tracheophyta</taxon>
        <taxon>Spermatophyta</taxon>
        <taxon>Magnoliopsida</taxon>
        <taxon>eudicotyledons</taxon>
        <taxon>Gunneridae</taxon>
        <taxon>Pentapetalae</taxon>
        <taxon>rosids</taxon>
        <taxon>fabids</taxon>
        <taxon>Fabales</taxon>
        <taxon>Fabaceae</taxon>
        <taxon>Papilionoideae</taxon>
        <taxon>50 kb inversion clade</taxon>
        <taxon>NPAAA clade</taxon>
        <taxon>Hologalegina</taxon>
        <taxon>IRL clade</taxon>
        <taxon>Fabeae</taxon>
        <taxon>Lathyrus</taxon>
    </lineage>
</organism>
<reference evidence="3 4" key="1">
    <citation type="journal article" date="2022" name="Nat. Genet.">
        <title>Improved pea reference genome and pan-genome highlight genomic features and evolutionary characteristics.</title>
        <authorList>
            <person name="Yang T."/>
            <person name="Liu R."/>
            <person name="Luo Y."/>
            <person name="Hu S."/>
            <person name="Wang D."/>
            <person name="Wang C."/>
            <person name="Pandey M.K."/>
            <person name="Ge S."/>
            <person name="Xu Q."/>
            <person name="Li N."/>
            <person name="Li G."/>
            <person name="Huang Y."/>
            <person name="Saxena R.K."/>
            <person name="Ji Y."/>
            <person name="Li M."/>
            <person name="Yan X."/>
            <person name="He Y."/>
            <person name="Liu Y."/>
            <person name="Wang X."/>
            <person name="Xiang C."/>
            <person name="Varshney R.K."/>
            <person name="Ding H."/>
            <person name="Gao S."/>
            <person name="Zong X."/>
        </authorList>
    </citation>
    <scope>NUCLEOTIDE SEQUENCE [LARGE SCALE GENOMIC DNA]</scope>
    <source>
        <strain evidence="3 4">cv. Zhongwan 6</strain>
    </source>
</reference>
<dbReference type="AlphaFoldDB" id="A0A9D5AQ99"/>
<accession>A0A9D5AQ99</accession>
<evidence type="ECO:0000256" key="1">
    <source>
        <dbReference type="ARBA" id="ARBA00023078"/>
    </source>
</evidence>
<dbReference type="InterPro" id="IPR023222">
    <property type="entry name" value="PsbQ-like_dom_sf"/>
</dbReference>
<evidence type="ECO:0000313" key="4">
    <source>
        <dbReference type="Proteomes" id="UP001058974"/>
    </source>
</evidence>
<dbReference type="Pfam" id="PF21329">
    <property type="entry name" value="CYP38_PsbQ-like"/>
    <property type="match status" value="1"/>
</dbReference>
<comment type="caution">
    <text evidence="3">The sequence shown here is derived from an EMBL/GenBank/DDBJ whole genome shotgun (WGS) entry which is preliminary data.</text>
</comment>
<gene>
    <name evidence="3" type="ORF">KIW84_044339</name>
</gene>
<dbReference type="Gramene" id="Psat04G0433900-T2">
    <property type="protein sequence ID" value="KAI5420502.1"/>
    <property type="gene ID" value="KIW84_044339"/>
</dbReference>
<evidence type="ECO:0000313" key="3">
    <source>
        <dbReference type="EMBL" id="KAI5420502.1"/>
    </source>
</evidence>
<name>A0A9D5AQ99_PEA</name>
<dbReference type="PANTHER" id="PTHR47318">
    <property type="entry name" value="PEPTIDYL-PROLYL CIS-TRANS ISOMERASE CYP37, CHLOROPLASTIC"/>
    <property type="match status" value="1"/>
</dbReference>
<dbReference type="EMBL" id="JAMSHJ010000004">
    <property type="protein sequence ID" value="KAI5420502.1"/>
    <property type="molecule type" value="Genomic_DNA"/>
</dbReference>
<dbReference type="Gene3D" id="1.20.120.290">
    <property type="entry name" value="Oxygen-evolving enhancer protein 3 (PsbQ), four-helix up-down bundle"/>
    <property type="match status" value="1"/>
</dbReference>
<proteinExistence type="predicted"/>
<keyword evidence="1" id="KW-0793">Thylakoid</keyword>
<sequence length="191" mass="21177">MAYPFSSTFNIPLTRLPFFHRTTIPPSRIFCFSKNHNLLKDQPDETSATISVRLMKQLKSVVPILIASTIQLSFLFPLLDSVPYVSSPAAKAILYSPDTKVPRTGEVALRRAIPANSNMKAIQETLEDISYLLRIPQRKPYGTMDGNVKKVLKIAVDEKDSILASIPAELKEKASLVHATLIDGKALCLLL</sequence>
<feature type="domain" description="Peptidyl-prolyl cis-trans isomerase CYP38-like PsbQ-like" evidence="2">
    <location>
        <begin position="107"/>
        <end position="177"/>
    </location>
</feature>
<dbReference type="PANTHER" id="PTHR47318:SF1">
    <property type="entry name" value="PEPTIDYL-PROLYL CIS-TRANS ISOMERASE CYP37, CHLOROPLASTIC"/>
    <property type="match status" value="1"/>
</dbReference>
<dbReference type="Proteomes" id="UP001058974">
    <property type="component" value="Chromosome 4"/>
</dbReference>
<keyword evidence="4" id="KW-1185">Reference proteome</keyword>
<evidence type="ECO:0000259" key="2">
    <source>
        <dbReference type="Pfam" id="PF21329"/>
    </source>
</evidence>